<dbReference type="Gene3D" id="3.40.50.720">
    <property type="entry name" value="NAD(P)-binding Rossmann-like Domain"/>
    <property type="match status" value="1"/>
</dbReference>
<dbReference type="AlphaFoldDB" id="K2K0U2"/>
<evidence type="ECO:0000313" key="5">
    <source>
        <dbReference type="EMBL" id="EKE71090.1"/>
    </source>
</evidence>
<proteinExistence type="inferred from homology"/>
<dbReference type="PRINTS" id="PR00081">
    <property type="entry name" value="GDHRDH"/>
</dbReference>
<dbReference type="eggNOG" id="COG0300">
    <property type="taxonomic scope" value="Bacteria"/>
</dbReference>
<accession>K2K0U2</accession>
<name>K2K0U2_9GAMM</name>
<dbReference type="EMBL" id="AMRI01000018">
    <property type="protein sequence ID" value="EKE71090.1"/>
    <property type="molecule type" value="Genomic_DNA"/>
</dbReference>
<dbReference type="InterPro" id="IPR002347">
    <property type="entry name" value="SDR_fam"/>
</dbReference>
<dbReference type="PANTHER" id="PTHR44196">
    <property type="entry name" value="DEHYDROGENASE/REDUCTASE SDR FAMILY MEMBER 7B"/>
    <property type="match status" value="1"/>
</dbReference>
<evidence type="ECO:0000259" key="4">
    <source>
        <dbReference type="SMART" id="SM00822"/>
    </source>
</evidence>
<organism evidence="5 6">
    <name type="scientific">Gallaecimonas xiamenensis 3-C-1</name>
    <dbReference type="NCBI Taxonomy" id="745411"/>
    <lineage>
        <taxon>Bacteria</taxon>
        <taxon>Pseudomonadati</taxon>
        <taxon>Pseudomonadota</taxon>
        <taxon>Gammaproteobacteria</taxon>
        <taxon>Enterobacterales</taxon>
        <taxon>Gallaecimonadaceae</taxon>
        <taxon>Gallaecimonas</taxon>
    </lineage>
</organism>
<dbReference type="InterPro" id="IPR036291">
    <property type="entry name" value="NAD(P)-bd_dom_sf"/>
</dbReference>
<dbReference type="Pfam" id="PF00106">
    <property type="entry name" value="adh_short"/>
    <property type="match status" value="1"/>
</dbReference>
<evidence type="ECO:0000256" key="2">
    <source>
        <dbReference type="ARBA" id="ARBA00023002"/>
    </source>
</evidence>
<dbReference type="NCBIfam" id="NF004825">
    <property type="entry name" value="PRK06181.1"/>
    <property type="match status" value="1"/>
</dbReference>
<dbReference type="GO" id="GO:0016491">
    <property type="term" value="F:oxidoreductase activity"/>
    <property type="evidence" value="ECO:0007669"/>
    <property type="project" value="UniProtKB-KW"/>
</dbReference>
<dbReference type="Proteomes" id="UP000006755">
    <property type="component" value="Unassembled WGS sequence"/>
</dbReference>
<comment type="caution">
    <text evidence="5">The sequence shown here is derived from an EMBL/GenBank/DDBJ whole genome shotgun (WGS) entry which is preliminary data.</text>
</comment>
<dbReference type="SUPFAM" id="SSF51735">
    <property type="entry name" value="NAD(P)-binding Rossmann-fold domains"/>
    <property type="match status" value="1"/>
</dbReference>
<keyword evidence="2" id="KW-0560">Oxidoreductase</keyword>
<dbReference type="STRING" id="745411.B3C1_13074"/>
<reference evidence="5 6" key="1">
    <citation type="journal article" date="2012" name="J. Bacteriol.">
        <title>Genome Sequence of Gallaecimonas xiamenensis Type Strain 3-C-1.</title>
        <authorList>
            <person name="Lai Q."/>
            <person name="Wang L."/>
            <person name="Wang W."/>
            <person name="Shao Z."/>
        </authorList>
    </citation>
    <scope>NUCLEOTIDE SEQUENCE [LARGE SCALE GENOMIC DNA]</scope>
    <source>
        <strain evidence="5 6">3-C-1</strain>
    </source>
</reference>
<dbReference type="OrthoDB" id="9810734at2"/>
<evidence type="ECO:0000256" key="3">
    <source>
        <dbReference type="RuleBase" id="RU000363"/>
    </source>
</evidence>
<feature type="domain" description="Ketoreductase" evidence="4">
    <location>
        <begin position="5"/>
        <end position="182"/>
    </location>
</feature>
<dbReference type="InterPro" id="IPR057326">
    <property type="entry name" value="KR_dom"/>
</dbReference>
<dbReference type="PANTHER" id="PTHR44196:SF1">
    <property type="entry name" value="DEHYDROGENASE_REDUCTASE SDR FAMILY MEMBER 7B"/>
    <property type="match status" value="1"/>
</dbReference>
<dbReference type="PRINTS" id="PR00080">
    <property type="entry name" value="SDRFAMILY"/>
</dbReference>
<dbReference type="SMART" id="SM00822">
    <property type="entry name" value="PKS_KR"/>
    <property type="match status" value="1"/>
</dbReference>
<evidence type="ECO:0000313" key="6">
    <source>
        <dbReference type="Proteomes" id="UP000006755"/>
    </source>
</evidence>
<dbReference type="GO" id="GO:0016020">
    <property type="term" value="C:membrane"/>
    <property type="evidence" value="ECO:0007669"/>
    <property type="project" value="TreeGrafter"/>
</dbReference>
<dbReference type="PATRIC" id="fig|745411.4.peg.2575"/>
<evidence type="ECO:0000256" key="1">
    <source>
        <dbReference type="ARBA" id="ARBA00006484"/>
    </source>
</evidence>
<sequence>MFKGKRIWITGASSGIGQALAEQLAAQGALLVLSARRRAQLQQLAESLPGQGHQVLPLDLADLDDALPKARAVLADHPVDILINNAGISQRSRVQDTDLAVYRRLMEVDYFAVVALTQLVLPTLLAKGQGQVVTVASVAGKVGSKLRSGYSGAKFAAVGFMDCLRAEVAGQGVGCLTVFPGYVQTDIAKAALTATGQAQDHSDPGVDGGISPGQCAQAIVQAMAKGKDELIVGRGISVLAPRLQRFFPGLVRKMVARSQYT</sequence>
<comment type="similarity">
    <text evidence="1 3">Belongs to the short-chain dehydrogenases/reductases (SDR) family.</text>
</comment>
<gene>
    <name evidence="5" type="ORF">B3C1_13074</name>
</gene>
<dbReference type="InterPro" id="IPR020904">
    <property type="entry name" value="Sc_DH/Rdtase_CS"/>
</dbReference>
<dbReference type="RefSeq" id="WP_008485376.1">
    <property type="nucleotide sequence ID" value="NZ_AMRI01000018.1"/>
</dbReference>
<dbReference type="PROSITE" id="PS00061">
    <property type="entry name" value="ADH_SHORT"/>
    <property type="match status" value="1"/>
</dbReference>
<protein>
    <submittedName>
        <fullName evidence="5">3-oxoacyl-ACP reductase</fullName>
    </submittedName>
</protein>
<keyword evidence="6" id="KW-1185">Reference proteome</keyword>